<evidence type="ECO:0000313" key="6">
    <source>
        <dbReference type="Proteomes" id="UP000305196"/>
    </source>
</evidence>
<name>A0A1G4GTS3_PLAVI</name>
<evidence type="ECO:0000313" key="4">
    <source>
        <dbReference type="EMBL" id="SCO71392.1"/>
    </source>
</evidence>
<dbReference type="Gene3D" id="6.10.280.180">
    <property type="entry name" value="Plasmodium RESA, N-terminal helical domain"/>
    <property type="match status" value="1"/>
</dbReference>
<accession>A0A1G4GTS3</accession>
<keyword evidence="1" id="KW-0732">Signal</keyword>
<evidence type="ECO:0000313" key="5">
    <source>
        <dbReference type="Proteomes" id="UP000196402"/>
    </source>
</evidence>
<dbReference type="VEuPathDB" id="PlasmoDB:PVW1_050028700"/>
<dbReference type="VEuPathDB" id="PlasmoDB:PVPAM_050031000"/>
<reference evidence="5 6" key="1">
    <citation type="submission" date="2016-07" db="EMBL/GenBank/DDBJ databases">
        <authorList>
            <consortium name="Pathogen Informatics"/>
        </authorList>
    </citation>
    <scope>NUCLEOTIDE SEQUENCE [LARGE SCALE GENOMIC DNA]</scope>
</reference>
<proteinExistence type="predicted"/>
<dbReference type="AlphaFoldDB" id="A0A1G4GTS3"/>
<feature type="chain" id="PRO_5010949273" evidence="1">
    <location>
        <begin position="20"/>
        <end position="247"/>
    </location>
</feature>
<dbReference type="InterPro" id="IPR019111">
    <property type="entry name" value="PRESA_N"/>
</dbReference>
<gene>
    <name evidence="4" type="ORF">PVC01_050025800</name>
    <name evidence="3" type="ORF">PVT01_050026700</name>
</gene>
<evidence type="ECO:0000259" key="2">
    <source>
        <dbReference type="Pfam" id="PF09687"/>
    </source>
</evidence>
<dbReference type="EMBL" id="LT615243">
    <property type="protein sequence ID" value="SCO65964.1"/>
    <property type="molecule type" value="Genomic_DNA"/>
</dbReference>
<feature type="domain" description="Plasmodium RESA N-terminal" evidence="2">
    <location>
        <begin position="96"/>
        <end position="210"/>
    </location>
</feature>
<sequence length="247" mass="28742">MSRAAICLFILLNAVLLNGANMPNGNTLTRLNINNLARQLAQAKTITPEKNAPNKVKNNKDIIGYKRSTNPLCENGKDDEDSIILEEKRLLSYFRKVRNLLFIGERDMNTILKGYYNLQNIEYNRMMERLLHKLNSFTAKVGMSEEEKMKLWNECTEEIIERFKELDKAYKKIYKISIEDHLQPTPIFNGWVSQYVKLWRNAIITTEKHWSDSFTYVAGFEELAAPKTGKKLLKKKNNSRSDKCAER</sequence>
<dbReference type="VEuPathDB" id="PlasmoDB:PVX_089810"/>
<evidence type="ECO:0000313" key="3">
    <source>
        <dbReference type="EMBL" id="SCO65964.1"/>
    </source>
</evidence>
<evidence type="ECO:0000256" key="1">
    <source>
        <dbReference type="SAM" id="SignalP"/>
    </source>
</evidence>
<dbReference type="InterPro" id="IPR044885">
    <property type="entry name" value="PRESA_N_sf"/>
</dbReference>
<dbReference type="Proteomes" id="UP000305196">
    <property type="component" value="Chromosome 5"/>
</dbReference>
<dbReference type="Pfam" id="PF09687">
    <property type="entry name" value="PRESAN"/>
    <property type="match status" value="1"/>
</dbReference>
<organism evidence="3 5">
    <name type="scientific">Plasmodium vivax</name>
    <name type="common">malaria parasite P. vivax</name>
    <dbReference type="NCBI Taxonomy" id="5855"/>
    <lineage>
        <taxon>Eukaryota</taxon>
        <taxon>Sar</taxon>
        <taxon>Alveolata</taxon>
        <taxon>Apicomplexa</taxon>
        <taxon>Aconoidasida</taxon>
        <taxon>Haemosporida</taxon>
        <taxon>Plasmodiidae</taxon>
        <taxon>Plasmodium</taxon>
        <taxon>Plasmodium (Plasmodium)</taxon>
    </lineage>
</organism>
<dbReference type="VEuPathDB" id="PlasmoDB:PVP01_0523500"/>
<dbReference type="EMBL" id="LT615260">
    <property type="protein sequence ID" value="SCO71392.1"/>
    <property type="molecule type" value="Genomic_DNA"/>
</dbReference>
<protein>
    <submittedName>
        <fullName evidence="3">RAD protein (Pv-fam-e)</fullName>
    </submittedName>
</protein>
<feature type="signal peptide" evidence="1">
    <location>
        <begin position="1"/>
        <end position="19"/>
    </location>
</feature>
<dbReference type="Proteomes" id="UP000196402">
    <property type="component" value="Chromosome 5"/>
</dbReference>